<dbReference type="VEuPathDB" id="PlasmoDB:PVP01_0003240"/>
<dbReference type="Proteomes" id="UP000220605">
    <property type="component" value="Unassembled WGS sequence"/>
</dbReference>
<dbReference type="OrthoDB" id="389398at2759"/>
<dbReference type="VEuPathDB" id="PlasmoDB:PVPAM_110057300"/>
<reference evidence="1" key="1">
    <citation type="submission" date="2016-07" db="EMBL/GenBank/DDBJ databases">
        <authorList>
            <consortium name="Pathogen Informatics"/>
        </authorList>
    </citation>
    <scope>NUCLEOTIDE SEQUENCE</scope>
</reference>
<dbReference type="InterPro" id="IPR008780">
    <property type="entry name" value="Plasmodium_Vir"/>
</dbReference>
<organism evidence="1">
    <name type="scientific">Plasmodium vivax</name>
    <name type="common">malaria parasite P. vivax</name>
    <dbReference type="NCBI Taxonomy" id="5855"/>
    <lineage>
        <taxon>Eukaryota</taxon>
        <taxon>Sar</taxon>
        <taxon>Alveolata</taxon>
        <taxon>Apicomplexa</taxon>
        <taxon>Aconoidasida</taxon>
        <taxon>Haemosporida</taxon>
        <taxon>Plasmodiidae</taxon>
        <taxon>Plasmodium</taxon>
        <taxon>Plasmodium (Plasmodium)</taxon>
    </lineage>
</organism>
<evidence type="ECO:0000313" key="1">
    <source>
        <dbReference type="EMBL" id="VUZ99609.1"/>
    </source>
</evidence>
<dbReference type="Pfam" id="PF05795">
    <property type="entry name" value="Plasmodium_Vir"/>
    <property type="match status" value="1"/>
</dbReference>
<sequence>MDGSNEYNSFQQYSYNDGIYNKIKGAIGDEFDSFPNVVLGDQKENTYYITLYCLRLRKYLMKFLSKEDCTNQNCCQYINYLLNKAVHRDYRSNKSIFDIYNKYMKHNNNNNEIMHLCLPEINYMDLDKYNKIDKLYSAYNKCMYYISNKHDRMSCYRAKSCASAYNIIMTEYIKRDDTKFCKPLKDLKDILEANEPSPTSNCDSSFSVLLSDPHYCIEQLHKSEKINESMEHPNVAPEVHGALGEPSEGPRKEIPGVGSPGVEALGITEFAVAVPEGGIETEEIDTLSHTQSGSIDISADLPSANTPPPAGTIIGTTLGFFIPLTMLYKFTPLGNWVNTKILGRDKLIDNMRKNERDFLLNSAQSRDINSGDIIYRIKYNSV</sequence>
<dbReference type="AlphaFoldDB" id="A0A565A4B4"/>
<accession>A0A565A4B4</accession>
<protein>
    <submittedName>
        <fullName evidence="1">VIR protein</fullName>
    </submittedName>
</protein>
<dbReference type="EMBL" id="FLZR02000007">
    <property type="protein sequence ID" value="VUZ99609.1"/>
    <property type="molecule type" value="Genomic_DNA"/>
</dbReference>
<name>A0A565A4B4_PLAVI</name>
<proteinExistence type="predicted"/>
<dbReference type="VEuPathDB" id="PlasmoDB:PVW1_040031700"/>
<gene>
    <name evidence="1" type="ORF">PVP01_0003240</name>
</gene>